<feature type="compositionally biased region" description="Pro residues" evidence="1">
    <location>
        <begin position="275"/>
        <end position="286"/>
    </location>
</feature>
<accession>A0A8H3I3K3</accession>
<feature type="region of interest" description="Disordered" evidence="1">
    <location>
        <begin position="1"/>
        <end position="109"/>
    </location>
</feature>
<feature type="region of interest" description="Disordered" evidence="1">
    <location>
        <begin position="264"/>
        <end position="293"/>
    </location>
</feature>
<protein>
    <submittedName>
        <fullName evidence="2">Uncharacterized protein</fullName>
    </submittedName>
</protein>
<dbReference type="OrthoDB" id="5385072at2759"/>
<feature type="compositionally biased region" description="Polar residues" evidence="1">
    <location>
        <begin position="89"/>
        <end position="98"/>
    </location>
</feature>
<feature type="compositionally biased region" description="Basic and acidic residues" evidence="1">
    <location>
        <begin position="229"/>
        <end position="240"/>
    </location>
</feature>
<proteinExistence type="predicted"/>
<reference evidence="2" key="1">
    <citation type="submission" date="2021-03" db="EMBL/GenBank/DDBJ databases">
        <authorList>
            <person name="Tagirdzhanova G."/>
        </authorList>
    </citation>
    <scope>NUCLEOTIDE SEQUENCE</scope>
</reference>
<gene>
    <name evidence="2" type="ORF">GOMPHAMPRED_008000</name>
</gene>
<dbReference type="AlphaFoldDB" id="A0A8H3I3K3"/>
<feature type="region of interest" description="Disordered" evidence="1">
    <location>
        <begin position="222"/>
        <end position="252"/>
    </location>
</feature>
<dbReference type="Proteomes" id="UP000664169">
    <property type="component" value="Unassembled WGS sequence"/>
</dbReference>
<evidence type="ECO:0000313" key="3">
    <source>
        <dbReference type="Proteomes" id="UP000664169"/>
    </source>
</evidence>
<feature type="region of interest" description="Disordered" evidence="1">
    <location>
        <begin position="307"/>
        <end position="326"/>
    </location>
</feature>
<feature type="compositionally biased region" description="Polar residues" evidence="1">
    <location>
        <begin position="1"/>
        <end position="10"/>
    </location>
</feature>
<sequence length="374" mass="39846">MADVTSSQTHQFHRKPLNYPVNPNFPQPYQLKGQPITVSSSPPRSSQQAISHSHARTASSNIFPTSPTFSQAPTATISSTLNQDRRIPSSATVSSMSSKGDPVRSPSSVSVALRRSTSVRSGMSFVPTSYVALMRKQKATVWCDRAQLEDPRMVAAAKVAKHRAALEVSGGNTPRLSTSTSGGSSSLGVRSKITNRYNLAKPVGYSANLLGTTGVPLRLSATEVGDEEKDGRDAFGDLHGRRSGSGRSSLQNAARLNNTMHARMSGRMSTDSTPPREPSVSPPVPTTPVSASTTMVNKRRTIGEDYFLHPSGNGGSESSGEEARFGDVGDMRAPKFQLEGKSADDLARRGSVDERAATMRGAVKLFVANPDLSD</sequence>
<evidence type="ECO:0000313" key="2">
    <source>
        <dbReference type="EMBL" id="CAF9913702.1"/>
    </source>
</evidence>
<feature type="compositionally biased region" description="Polar residues" evidence="1">
    <location>
        <begin position="36"/>
        <end position="82"/>
    </location>
</feature>
<evidence type="ECO:0000256" key="1">
    <source>
        <dbReference type="SAM" id="MobiDB-lite"/>
    </source>
</evidence>
<comment type="caution">
    <text evidence="2">The sequence shown here is derived from an EMBL/GenBank/DDBJ whole genome shotgun (WGS) entry which is preliminary data.</text>
</comment>
<keyword evidence="3" id="KW-1185">Reference proteome</keyword>
<organism evidence="2 3">
    <name type="scientific">Gomphillus americanus</name>
    <dbReference type="NCBI Taxonomy" id="1940652"/>
    <lineage>
        <taxon>Eukaryota</taxon>
        <taxon>Fungi</taxon>
        <taxon>Dikarya</taxon>
        <taxon>Ascomycota</taxon>
        <taxon>Pezizomycotina</taxon>
        <taxon>Lecanoromycetes</taxon>
        <taxon>OSLEUM clade</taxon>
        <taxon>Ostropomycetidae</taxon>
        <taxon>Ostropales</taxon>
        <taxon>Graphidaceae</taxon>
        <taxon>Gomphilloideae</taxon>
        <taxon>Gomphillus</taxon>
    </lineage>
</organism>
<dbReference type="EMBL" id="CAJPDQ010000008">
    <property type="protein sequence ID" value="CAF9913702.1"/>
    <property type="molecule type" value="Genomic_DNA"/>
</dbReference>
<name>A0A8H3I3K3_9LECA</name>